<keyword evidence="7 10" id="KW-0472">Membrane</keyword>
<evidence type="ECO:0000256" key="8">
    <source>
        <dbReference type="ARBA" id="ARBA00023170"/>
    </source>
</evidence>
<keyword evidence="6 11" id="KW-0798">TonB box</keyword>
<dbReference type="Pfam" id="PF07715">
    <property type="entry name" value="Plug"/>
    <property type="match status" value="1"/>
</dbReference>
<proteinExistence type="inferred from homology"/>
<evidence type="ECO:0000313" key="15">
    <source>
        <dbReference type="EMBL" id="TJZ60526.1"/>
    </source>
</evidence>
<keyword evidence="8 15" id="KW-0675">Receptor</keyword>
<keyword evidence="9 10" id="KW-0998">Cell outer membrane</keyword>
<feature type="signal peptide" evidence="12">
    <location>
        <begin position="1"/>
        <end position="22"/>
    </location>
</feature>
<evidence type="ECO:0000256" key="9">
    <source>
        <dbReference type="ARBA" id="ARBA00023237"/>
    </source>
</evidence>
<keyword evidence="3 10" id="KW-1134">Transmembrane beta strand</keyword>
<dbReference type="OrthoDB" id="9812892at2"/>
<dbReference type="GO" id="GO:0009279">
    <property type="term" value="C:cell outer membrane"/>
    <property type="evidence" value="ECO:0007669"/>
    <property type="project" value="UniProtKB-SubCell"/>
</dbReference>
<evidence type="ECO:0000256" key="10">
    <source>
        <dbReference type="PROSITE-ProRule" id="PRU01360"/>
    </source>
</evidence>
<dbReference type="SUPFAM" id="SSF56935">
    <property type="entry name" value="Porins"/>
    <property type="match status" value="1"/>
</dbReference>
<gene>
    <name evidence="15" type="ORF">FAZ15_11035</name>
</gene>
<evidence type="ECO:0000256" key="4">
    <source>
        <dbReference type="ARBA" id="ARBA00022692"/>
    </source>
</evidence>
<evidence type="ECO:0000256" key="3">
    <source>
        <dbReference type="ARBA" id="ARBA00022452"/>
    </source>
</evidence>
<keyword evidence="5 12" id="KW-0732">Signal</keyword>
<accession>A0A4U0P030</accession>
<dbReference type="GO" id="GO:0044718">
    <property type="term" value="P:siderophore transmembrane transport"/>
    <property type="evidence" value="ECO:0007669"/>
    <property type="project" value="TreeGrafter"/>
</dbReference>
<protein>
    <submittedName>
        <fullName evidence="15">TonB-dependent receptor</fullName>
    </submittedName>
</protein>
<dbReference type="AlphaFoldDB" id="A0A4U0P030"/>
<comment type="caution">
    <text evidence="15">The sequence shown here is derived from an EMBL/GenBank/DDBJ whole genome shotgun (WGS) entry which is preliminary data.</text>
</comment>
<dbReference type="PANTHER" id="PTHR30069:SF29">
    <property type="entry name" value="HEMOGLOBIN AND HEMOGLOBIN-HAPTOGLOBIN-BINDING PROTEIN 1-RELATED"/>
    <property type="match status" value="1"/>
</dbReference>
<dbReference type="InterPro" id="IPR039426">
    <property type="entry name" value="TonB-dep_rcpt-like"/>
</dbReference>
<dbReference type="InterPro" id="IPR036942">
    <property type="entry name" value="Beta-barrel_TonB_sf"/>
</dbReference>
<evidence type="ECO:0000256" key="5">
    <source>
        <dbReference type="ARBA" id="ARBA00022729"/>
    </source>
</evidence>
<dbReference type="Gene3D" id="2.170.130.10">
    <property type="entry name" value="TonB-dependent receptor, plug domain"/>
    <property type="match status" value="1"/>
</dbReference>
<comment type="subcellular location">
    <subcellularLocation>
        <location evidence="1 10">Cell outer membrane</location>
        <topology evidence="1 10">Multi-pass membrane protein</topology>
    </subcellularLocation>
</comment>
<comment type="similarity">
    <text evidence="10 11">Belongs to the TonB-dependent receptor family.</text>
</comment>
<dbReference type="GO" id="GO:0015344">
    <property type="term" value="F:siderophore uptake transmembrane transporter activity"/>
    <property type="evidence" value="ECO:0007669"/>
    <property type="project" value="TreeGrafter"/>
</dbReference>
<name>A0A4U0P030_9SPHI</name>
<evidence type="ECO:0000256" key="6">
    <source>
        <dbReference type="ARBA" id="ARBA00023077"/>
    </source>
</evidence>
<evidence type="ECO:0000256" key="1">
    <source>
        <dbReference type="ARBA" id="ARBA00004571"/>
    </source>
</evidence>
<keyword evidence="16" id="KW-1185">Reference proteome</keyword>
<evidence type="ECO:0000313" key="16">
    <source>
        <dbReference type="Proteomes" id="UP000306808"/>
    </source>
</evidence>
<dbReference type="Proteomes" id="UP000306808">
    <property type="component" value="Unassembled WGS sequence"/>
</dbReference>
<evidence type="ECO:0000256" key="12">
    <source>
        <dbReference type="SAM" id="SignalP"/>
    </source>
</evidence>
<dbReference type="InterPro" id="IPR012910">
    <property type="entry name" value="Plug_dom"/>
</dbReference>
<sequence>MKQNNKIILIICMLLGVFHTDAQQTTPIFRGQVLSEGRPVTNANIQIDKKVLHTDDQGLFSIPVIIGSTINIQITAVGLHTLKQRILLESTDSTPWIFTLERADQQIEEVEVIGLTKVKEINRQAYNVTAIDATKLHNTTLNISSALDRVAGVRVRESGGVGSNFNLSLNGFSGNHIRYFIDGIPMDNFGSSFQINNIPINMAERVEVYKGVVPIWLGSDALGGAINIVTSTKDRSYLDVSYGYGSFNTHRTVINSGWTTDKGFTVQLSAYQNYSDNNYKVTVNAADINTGAYTQNATVRRFHDQYHNEAVVAQVGVVNKPYADRLLVGMTVGQNYKEIQTGARMVTVFGGWHRRGTTLMPTLKYQKRDLIKGLDVTLNANFNLGSEQNIDTLDRRYDWFGTFKSNGSNGERSKQLYEYRNNEGIATLAANYRLSERQSVALSNVATTFDRKGENKLDPQSSSYEVGKQTFKNIMGIGYSYDVEGVWSSTVFVKYIHQNNENGDVISNTMDRFGYGIASTYFIDPNLQLKASYELTNRMPTAYEIFGDVENQQGNFSLKPERSHNVNLGANYGWKSGDDHRFNLGGNLIYRHAFDFIFNRLNNNQSQLVADNREGVSTRGADADLHYSYKNFLTFGGSLTYQLLRNKQKYEPDYTGISPVYNDQMPNIPYLFGNTDLGLTFRNLGGKGNVLNVNYNLLYVHRFWLYWPSLGGTSLSDEKREIPEQLSHDVSLVYSLHNGRYNIGLEMRNLADTQLFDNFSLQKPGRSFTVNLRYYIQKAK</sequence>
<evidence type="ECO:0000256" key="2">
    <source>
        <dbReference type="ARBA" id="ARBA00022448"/>
    </source>
</evidence>
<dbReference type="PROSITE" id="PS52016">
    <property type="entry name" value="TONB_DEPENDENT_REC_3"/>
    <property type="match status" value="1"/>
</dbReference>
<organism evidence="15 16">
    <name type="scientific">Sphingobacterium olei</name>
    <dbReference type="NCBI Taxonomy" id="2571155"/>
    <lineage>
        <taxon>Bacteria</taxon>
        <taxon>Pseudomonadati</taxon>
        <taxon>Bacteroidota</taxon>
        <taxon>Sphingobacteriia</taxon>
        <taxon>Sphingobacteriales</taxon>
        <taxon>Sphingobacteriaceae</taxon>
        <taxon>Sphingobacterium</taxon>
    </lineage>
</organism>
<evidence type="ECO:0000259" key="14">
    <source>
        <dbReference type="Pfam" id="PF07715"/>
    </source>
</evidence>
<dbReference type="Pfam" id="PF00593">
    <property type="entry name" value="TonB_dep_Rec_b-barrel"/>
    <property type="match status" value="1"/>
</dbReference>
<evidence type="ECO:0000259" key="13">
    <source>
        <dbReference type="Pfam" id="PF00593"/>
    </source>
</evidence>
<feature type="domain" description="TonB-dependent receptor-like beta-barrel" evidence="13">
    <location>
        <begin position="319"/>
        <end position="750"/>
    </location>
</feature>
<feature type="chain" id="PRO_5020529613" evidence="12">
    <location>
        <begin position="23"/>
        <end position="780"/>
    </location>
</feature>
<feature type="domain" description="TonB-dependent receptor plug" evidence="14">
    <location>
        <begin position="124"/>
        <end position="225"/>
    </location>
</feature>
<dbReference type="RefSeq" id="WP_136901373.1">
    <property type="nucleotide sequence ID" value="NZ_SUME01000004.1"/>
</dbReference>
<dbReference type="Gene3D" id="2.40.170.20">
    <property type="entry name" value="TonB-dependent receptor, beta-barrel domain"/>
    <property type="match status" value="1"/>
</dbReference>
<keyword evidence="2 10" id="KW-0813">Transport</keyword>
<dbReference type="EMBL" id="SUME01000004">
    <property type="protein sequence ID" value="TJZ60526.1"/>
    <property type="molecule type" value="Genomic_DNA"/>
</dbReference>
<evidence type="ECO:0000256" key="11">
    <source>
        <dbReference type="RuleBase" id="RU003357"/>
    </source>
</evidence>
<keyword evidence="4 10" id="KW-0812">Transmembrane</keyword>
<dbReference type="InterPro" id="IPR037066">
    <property type="entry name" value="Plug_dom_sf"/>
</dbReference>
<evidence type="ECO:0000256" key="7">
    <source>
        <dbReference type="ARBA" id="ARBA00023136"/>
    </source>
</evidence>
<reference evidence="15 16" key="1">
    <citation type="submission" date="2019-04" db="EMBL/GenBank/DDBJ databases">
        <title>Sphingobacterium olei sp. nov., isolated from oil-contaminated soil.</title>
        <authorList>
            <person name="Liu B."/>
        </authorList>
    </citation>
    <scope>NUCLEOTIDE SEQUENCE [LARGE SCALE GENOMIC DNA]</scope>
    <source>
        <strain evidence="15 16">HAL-9</strain>
    </source>
</reference>
<dbReference type="InterPro" id="IPR000531">
    <property type="entry name" value="Beta-barrel_TonB"/>
</dbReference>
<dbReference type="PANTHER" id="PTHR30069">
    <property type="entry name" value="TONB-DEPENDENT OUTER MEMBRANE RECEPTOR"/>
    <property type="match status" value="1"/>
</dbReference>